<proteinExistence type="predicted"/>
<dbReference type="InterPro" id="IPR056406">
    <property type="entry name" value="THD_CWZF3/5/7"/>
</dbReference>
<dbReference type="InterPro" id="IPR055300">
    <property type="entry name" value="CWZF3/5/7"/>
</dbReference>
<dbReference type="PANTHER" id="PTHR46524">
    <property type="entry name" value="CW-TYPE ZINC FINGER"/>
    <property type="match status" value="1"/>
</dbReference>
<feature type="domain" description="CWZF3/5/7 THD" evidence="1">
    <location>
        <begin position="1"/>
        <end position="159"/>
    </location>
</feature>
<gene>
    <name evidence="2" type="ORF">DCAF_LOCUS20957</name>
</gene>
<dbReference type="InterPro" id="IPR027417">
    <property type="entry name" value="P-loop_NTPase"/>
</dbReference>
<protein>
    <recommendedName>
        <fullName evidence="1">CWZF3/5/7 THD domain-containing protein</fullName>
    </recommendedName>
</protein>
<organism evidence="2 3">
    <name type="scientific">Dovyalis caffra</name>
    <dbReference type="NCBI Taxonomy" id="77055"/>
    <lineage>
        <taxon>Eukaryota</taxon>
        <taxon>Viridiplantae</taxon>
        <taxon>Streptophyta</taxon>
        <taxon>Embryophyta</taxon>
        <taxon>Tracheophyta</taxon>
        <taxon>Spermatophyta</taxon>
        <taxon>Magnoliopsida</taxon>
        <taxon>eudicotyledons</taxon>
        <taxon>Gunneridae</taxon>
        <taxon>Pentapetalae</taxon>
        <taxon>rosids</taxon>
        <taxon>fabids</taxon>
        <taxon>Malpighiales</taxon>
        <taxon>Salicaceae</taxon>
        <taxon>Flacourtieae</taxon>
        <taxon>Dovyalis</taxon>
    </lineage>
</organism>
<dbReference type="EMBL" id="CAWUPB010001173">
    <property type="protein sequence ID" value="CAK7348261.1"/>
    <property type="molecule type" value="Genomic_DNA"/>
</dbReference>
<comment type="caution">
    <text evidence="2">The sequence shown here is derived from an EMBL/GenBank/DDBJ whole genome shotgun (WGS) entry which is preliminary data.</text>
</comment>
<evidence type="ECO:0000313" key="2">
    <source>
        <dbReference type="EMBL" id="CAK7348261.1"/>
    </source>
</evidence>
<dbReference type="PANTHER" id="PTHR46524:SF7">
    <property type="entry name" value="CW-TYPE ZINC FINGER"/>
    <property type="match status" value="1"/>
</dbReference>
<dbReference type="Pfam" id="PF24756">
    <property type="entry name" value="THD_CWZF3-5-7"/>
    <property type="match status" value="1"/>
</dbReference>
<accession>A0AAV1SAA1</accession>
<dbReference type="Proteomes" id="UP001314170">
    <property type="component" value="Unassembled WGS sequence"/>
</dbReference>
<dbReference type="Gene3D" id="3.40.50.300">
    <property type="entry name" value="P-loop containing nucleotide triphosphate hydrolases"/>
    <property type="match status" value="1"/>
</dbReference>
<keyword evidence="3" id="KW-1185">Reference proteome</keyword>
<name>A0AAV1SAA1_9ROSI</name>
<dbReference type="AlphaFoldDB" id="A0AAV1SAA1"/>
<reference evidence="2 3" key="1">
    <citation type="submission" date="2024-01" db="EMBL/GenBank/DDBJ databases">
        <authorList>
            <person name="Waweru B."/>
        </authorList>
    </citation>
    <scope>NUCLEOTIDE SEQUENCE [LARGE SCALE GENOMIC DNA]</scope>
</reference>
<sequence length="276" mass="30304">MAAAALAYKCMEVAYMRAIYSSHAHAKRDRHELQMALQIIPPGESPSSSASDIDNLNHTTIADKVPLTKGTSSPQVTGSHIIAAQNRPNFVRLLRFAQDVNSAMEASRKSRVTFAAANVSLGEDRCGEAISSIKTALDFNFQDVEGLLRLVRLAIEAISRIGEAAVHLKSGSTFNRNFKGRDKEKDYRTIGNMQKELSSKRVPNVKWEDAGGLEDVKKSILDAVQLPLLHKEMFSSGLGKLSGLWCSSRWSSWNRKNSESPPSVDQADSVVVEYGI</sequence>
<evidence type="ECO:0000259" key="1">
    <source>
        <dbReference type="Pfam" id="PF24756"/>
    </source>
</evidence>
<evidence type="ECO:0000313" key="3">
    <source>
        <dbReference type="Proteomes" id="UP001314170"/>
    </source>
</evidence>